<evidence type="ECO:0000256" key="4">
    <source>
        <dbReference type="ARBA" id="ARBA00011245"/>
    </source>
</evidence>
<dbReference type="SUPFAM" id="SSF46946">
    <property type="entry name" value="S13-like H2TH domain"/>
    <property type="match status" value="1"/>
</dbReference>
<dbReference type="PANTHER" id="PTHR22993">
    <property type="entry name" value="FORMAMIDOPYRIMIDINE-DNA GLYCOSYLASE"/>
    <property type="match status" value="1"/>
</dbReference>
<dbReference type="InterPro" id="IPR035937">
    <property type="entry name" value="FPG_N"/>
</dbReference>
<dbReference type="FunFam" id="1.10.8.50:FF:000003">
    <property type="entry name" value="Formamidopyrimidine-DNA glycosylase"/>
    <property type="match status" value="1"/>
</dbReference>
<dbReference type="SMART" id="SM01232">
    <property type="entry name" value="H2TH"/>
    <property type="match status" value="1"/>
</dbReference>
<comment type="catalytic activity">
    <reaction evidence="1">
        <text>Hydrolysis of DNA containing ring-opened 7-methylguanine residues, releasing 2,6-diamino-4-hydroxy-5-(N-methyl)formamidopyrimidine.</text>
        <dbReference type="EC" id="3.2.2.23"/>
    </reaction>
</comment>
<name>A0A3S7J989_9PROT</name>
<sequence length="276" mass="31977">MPELPEVENTIRGIKSIIGKRLNKLIINNYNMRWKISTKLPNILQNQIVLNCQRRGKIILIYFQNGIQLIHLGMSGMLYRSDISSNKKKHDHVEWLFDNEIIRLNDPRRFGYVLWHSNDSGSIELHPRIKNLGIEPFSNKLNAEYLYKIFQKKNTEIKQAIMNSNIIVGIGNIYASEILFNAQINPFKLVKELSLKECSRLIFNIKKILNIAINSGGSSIKNYKNMEGVNGSFIYKYAMVYNLEGKNCKICNSLIIKKTQKQRSTYLCPSCQKFNI</sequence>
<dbReference type="GO" id="GO:0140078">
    <property type="term" value="F:class I DNA-(apurinic or apyrimidinic site) endonuclease activity"/>
    <property type="evidence" value="ECO:0007669"/>
    <property type="project" value="UniProtKB-EC"/>
</dbReference>
<dbReference type="PROSITE" id="PS51068">
    <property type="entry name" value="FPG_CAT"/>
    <property type="match status" value="1"/>
</dbReference>
<keyword evidence="8" id="KW-0479">Metal-binding</keyword>
<evidence type="ECO:0000259" key="21">
    <source>
        <dbReference type="PROSITE" id="PS51066"/>
    </source>
</evidence>
<comment type="catalytic activity">
    <reaction evidence="19">
        <text>2'-deoxyribonucleotide-(2'-deoxyribose 5'-phosphate)-2'-deoxyribonucleotide-DNA = a 3'-end 2'-deoxyribonucleotide-(2,3-dehydro-2,3-deoxyribose 5'-phosphate)-DNA + a 5'-end 5'-phospho-2'-deoxyribonucleoside-DNA + H(+)</text>
        <dbReference type="Rhea" id="RHEA:66592"/>
        <dbReference type="Rhea" id="RHEA-COMP:13180"/>
        <dbReference type="Rhea" id="RHEA-COMP:16897"/>
        <dbReference type="Rhea" id="RHEA-COMP:17067"/>
        <dbReference type="ChEBI" id="CHEBI:15378"/>
        <dbReference type="ChEBI" id="CHEBI:136412"/>
        <dbReference type="ChEBI" id="CHEBI:157695"/>
        <dbReference type="ChEBI" id="CHEBI:167181"/>
        <dbReference type="EC" id="4.2.99.18"/>
    </reaction>
</comment>
<dbReference type="Pfam" id="PF01149">
    <property type="entry name" value="Fapy_DNA_glyco"/>
    <property type="match status" value="1"/>
</dbReference>
<proteinExistence type="inferred from homology"/>
<evidence type="ECO:0000256" key="20">
    <source>
        <dbReference type="PROSITE-ProRule" id="PRU00391"/>
    </source>
</evidence>
<dbReference type="InterPro" id="IPR012319">
    <property type="entry name" value="FPG_cat"/>
</dbReference>
<dbReference type="NCBIfam" id="TIGR00577">
    <property type="entry name" value="fpg"/>
    <property type="match status" value="1"/>
</dbReference>
<dbReference type="GO" id="GO:0006284">
    <property type="term" value="P:base-excision repair"/>
    <property type="evidence" value="ECO:0007669"/>
    <property type="project" value="InterPro"/>
</dbReference>
<evidence type="ECO:0000256" key="13">
    <source>
        <dbReference type="ARBA" id="ARBA00023125"/>
    </source>
</evidence>
<evidence type="ECO:0000256" key="9">
    <source>
        <dbReference type="ARBA" id="ARBA00022763"/>
    </source>
</evidence>
<evidence type="ECO:0000256" key="16">
    <source>
        <dbReference type="ARBA" id="ARBA00023268"/>
    </source>
</evidence>
<evidence type="ECO:0000256" key="3">
    <source>
        <dbReference type="ARBA" id="ARBA00009409"/>
    </source>
</evidence>
<dbReference type="InterPro" id="IPR015887">
    <property type="entry name" value="DNA_glyclase_Znf_dom_DNA_BS"/>
</dbReference>
<dbReference type="InterPro" id="IPR000214">
    <property type="entry name" value="Znf_DNA_glyclase/AP_lyase"/>
</dbReference>
<evidence type="ECO:0000256" key="12">
    <source>
        <dbReference type="ARBA" id="ARBA00022833"/>
    </source>
</evidence>
<comment type="subunit">
    <text evidence="4">Monomer.</text>
</comment>
<feature type="domain" description="Formamidopyrimidine-DNA glycosylase catalytic" evidence="22">
    <location>
        <begin position="2"/>
        <end position="111"/>
    </location>
</feature>
<keyword evidence="17 23" id="KW-0326">Glycosidase</keyword>
<evidence type="ECO:0000256" key="1">
    <source>
        <dbReference type="ARBA" id="ARBA00001668"/>
    </source>
</evidence>
<dbReference type="RefSeq" id="WP_108673660.1">
    <property type="nucleotide sequence ID" value="NZ_CP025628.1"/>
</dbReference>
<dbReference type="PROSITE" id="PS51066">
    <property type="entry name" value="ZF_FPG_2"/>
    <property type="match status" value="1"/>
</dbReference>
<dbReference type="Gene3D" id="1.10.8.50">
    <property type="match status" value="1"/>
</dbReference>
<dbReference type="Pfam" id="PF06831">
    <property type="entry name" value="H2TH"/>
    <property type="match status" value="1"/>
</dbReference>
<evidence type="ECO:0000256" key="8">
    <source>
        <dbReference type="ARBA" id="ARBA00022723"/>
    </source>
</evidence>
<keyword evidence="9" id="KW-0227">DNA damage</keyword>
<dbReference type="EC" id="4.2.99.18" evidence="6"/>
<dbReference type="PROSITE" id="PS01242">
    <property type="entry name" value="ZF_FPG_1"/>
    <property type="match status" value="1"/>
</dbReference>
<organism evidence="23 24">
    <name type="scientific">Candidatus Kinetoplastidibacterium kentomonadis</name>
    <dbReference type="NCBI Taxonomy" id="1576550"/>
    <lineage>
        <taxon>Bacteria</taxon>
        <taxon>Pseudomonadati</taxon>
        <taxon>Pseudomonadota</taxon>
        <taxon>Betaproteobacteria</taxon>
        <taxon>Candidatus Kinetoplastidibacterium</taxon>
    </lineage>
</organism>
<evidence type="ECO:0000256" key="15">
    <source>
        <dbReference type="ARBA" id="ARBA00023239"/>
    </source>
</evidence>
<accession>A0A3S7J989</accession>
<comment type="cofactor">
    <cofactor evidence="2">
        <name>Zn(2+)</name>
        <dbReference type="ChEBI" id="CHEBI:29105"/>
    </cofactor>
</comment>
<dbReference type="SMART" id="SM00898">
    <property type="entry name" value="Fapy_DNA_glyco"/>
    <property type="match status" value="1"/>
</dbReference>
<dbReference type="EC" id="3.2.2.23" evidence="5"/>
<keyword evidence="12" id="KW-0862">Zinc</keyword>
<keyword evidence="11 23" id="KW-0378">Hydrolase</keyword>
<dbReference type="OrthoDB" id="9800855at2"/>
<evidence type="ECO:0000256" key="7">
    <source>
        <dbReference type="ARBA" id="ARBA00016240"/>
    </source>
</evidence>
<evidence type="ECO:0000256" key="6">
    <source>
        <dbReference type="ARBA" id="ARBA00012720"/>
    </source>
</evidence>
<evidence type="ECO:0000256" key="11">
    <source>
        <dbReference type="ARBA" id="ARBA00022801"/>
    </source>
</evidence>
<dbReference type="InterPro" id="IPR015886">
    <property type="entry name" value="H2TH_FPG"/>
</dbReference>
<dbReference type="AlphaFoldDB" id="A0A3S7J989"/>
<evidence type="ECO:0000256" key="19">
    <source>
        <dbReference type="ARBA" id="ARBA00044632"/>
    </source>
</evidence>
<dbReference type="EMBL" id="CP025628">
    <property type="protein sequence ID" value="AWD32237.1"/>
    <property type="molecule type" value="Genomic_DNA"/>
</dbReference>
<dbReference type="Proteomes" id="UP000266796">
    <property type="component" value="Chromosome"/>
</dbReference>
<keyword evidence="16" id="KW-0511">Multifunctional enzyme</keyword>
<dbReference type="SUPFAM" id="SSF81624">
    <property type="entry name" value="N-terminal domain of MutM-like DNA repair proteins"/>
    <property type="match status" value="1"/>
</dbReference>
<comment type="similarity">
    <text evidence="3">Belongs to the FPG family.</text>
</comment>
<dbReference type="InterPro" id="IPR010979">
    <property type="entry name" value="Ribosomal_uS13-like_H2TH"/>
</dbReference>
<reference evidence="23 24" key="1">
    <citation type="journal article" date="2018" name="Parasitology">
        <title>The reduced genome of Candidatus Kinetoplastibacterium sorsogonicusi, the endosymbiont of Kentomonas sorsogonicus (Trypanosomatidae): loss of the haem-synthesis pathway.</title>
        <authorList>
            <person name="Silva F.M."/>
            <person name="Kostygov A.Y."/>
            <person name="Spodareva V.V."/>
            <person name="Butenko A."/>
            <person name="Tossou R."/>
            <person name="Lukes J."/>
            <person name="Yurchenko V."/>
            <person name="Alves J.M.P."/>
        </authorList>
    </citation>
    <scope>NUCLEOTIDE SEQUENCE [LARGE SCALE GENOMIC DNA]</scope>
    <source>
        <strain evidence="23 24">MF-08</strain>
    </source>
</reference>
<dbReference type="NCBIfam" id="NF002211">
    <property type="entry name" value="PRK01103.1"/>
    <property type="match status" value="1"/>
</dbReference>
<evidence type="ECO:0000256" key="18">
    <source>
        <dbReference type="ARBA" id="ARBA00030638"/>
    </source>
</evidence>
<keyword evidence="13" id="KW-0238">DNA-binding</keyword>
<keyword evidence="10 20" id="KW-0863">Zinc-finger</keyword>
<evidence type="ECO:0000313" key="24">
    <source>
        <dbReference type="Proteomes" id="UP000266796"/>
    </source>
</evidence>
<keyword evidence="24" id="KW-1185">Reference proteome</keyword>
<evidence type="ECO:0000256" key="17">
    <source>
        <dbReference type="ARBA" id="ARBA00023295"/>
    </source>
</evidence>
<gene>
    <name evidence="23" type="primary">mutM</name>
    <name evidence="23" type="ORF">CKSOR_00095</name>
</gene>
<evidence type="ECO:0000259" key="22">
    <source>
        <dbReference type="PROSITE" id="PS51068"/>
    </source>
</evidence>
<evidence type="ECO:0000256" key="10">
    <source>
        <dbReference type="ARBA" id="ARBA00022771"/>
    </source>
</evidence>
<keyword evidence="15" id="KW-0456">Lyase</keyword>
<evidence type="ECO:0000256" key="2">
    <source>
        <dbReference type="ARBA" id="ARBA00001947"/>
    </source>
</evidence>
<keyword evidence="14" id="KW-0234">DNA repair</keyword>
<feature type="domain" description="FPG-type" evidence="21">
    <location>
        <begin position="239"/>
        <end position="273"/>
    </location>
</feature>
<evidence type="ECO:0000256" key="5">
    <source>
        <dbReference type="ARBA" id="ARBA00012024"/>
    </source>
</evidence>
<dbReference type="SUPFAM" id="SSF57716">
    <property type="entry name" value="Glucocorticoid receptor-like (DNA-binding domain)"/>
    <property type="match status" value="1"/>
</dbReference>
<dbReference type="GO" id="GO:0034039">
    <property type="term" value="F:8-oxo-7,8-dihydroguanine DNA N-glycosylase activity"/>
    <property type="evidence" value="ECO:0007669"/>
    <property type="project" value="TreeGrafter"/>
</dbReference>
<dbReference type="Gene3D" id="3.20.190.10">
    <property type="entry name" value="MutM-like, N-terminal"/>
    <property type="match status" value="1"/>
</dbReference>
<dbReference type="GO" id="GO:0008270">
    <property type="term" value="F:zinc ion binding"/>
    <property type="evidence" value="ECO:0007669"/>
    <property type="project" value="UniProtKB-KW"/>
</dbReference>
<dbReference type="InterPro" id="IPR020629">
    <property type="entry name" value="FPG_Glyclase"/>
</dbReference>
<evidence type="ECO:0000256" key="14">
    <source>
        <dbReference type="ARBA" id="ARBA00023204"/>
    </source>
</evidence>
<dbReference type="PANTHER" id="PTHR22993:SF9">
    <property type="entry name" value="FORMAMIDOPYRIMIDINE-DNA GLYCOSYLASE"/>
    <property type="match status" value="1"/>
</dbReference>
<protein>
    <recommendedName>
        <fullName evidence="7">Formamidopyrimidine-DNA glycosylase</fullName>
        <ecNumber evidence="5">3.2.2.23</ecNumber>
        <ecNumber evidence="6">4.2.99.18</ecNumber>
    </recommendedName>
    <alternativeName>
        <fullName evidence="18">DNA-(apurinic or apyrimidinic site) lyase MutM</fullName>
    </alternativeName>
</protein>
<dbReference type="KEGG" id="kso:CKSOR_00095"/>
<dbReference type="CDD" id="cd08966">
    <property type="entry name" value="EcFpg-like_N"/>
    <property type="match status" value="1"/>
</dbReference>
<dbReference type="GO" id="GO:0003684">
    <property type="term" value="F:damaged DNA binding"/>
    <property type="evidence" value="ECO:0007669"/>
    <property type="project" value="InterPro"/>
</dbReference>
<evidence type="ECO:0000313" key="23">
    <source>
        <dbReference type="EMBL" id="AWD32237.1"/>
    </source>
</evidence>